<reference evidence="2" key="2">
    <citation type="submission" date="2023-06" db="EMBL/GenBank/DDBJ databases">
        <authorList>
            <consortium name="Lawrence Berkeley National Laboratory"/>
            <person name="Haridas S."/>
            <person name="Hensen N."/>
            <person name="Bonometti L."/>
            <person name="Westerberg I."/>
            <person name="Brannstrom I.O."/>
            <person name="Guillou S."/>
            <person name="Cros-Aarteil S."/>
            <person name="Calhoun S."/>
            <person name="Kuo A."/>
            <person name="Mondo S."/>
            <person name="Pangilinan J."/>
            <person name="Riley R."/>
            <person name="Labutti K."/>
            <person name="Andreopoulos B."/>
            <person name="Lipzen A."/>
            <person name="Chen C."/>
            <person name="Yanf M."/>
            <person name="Daum C."/>
            <person name="Ng V."/>
            <person name="Clum A."/>
            <person name="Steindorff A."/>
            <person name="Ohm R."/>
            <person name="Martin F."/>
            <person name="Silar P."/>
            <person name="Natvig D."/>
            <person name="Lalanne C."/>
            <person name="Gautier V."/>
            <person name="Ament-Velasquez S.L."/>
            <person name="Kruys A."/>
            <person name="Hutchinson M.I."/>
            <person name="Powell A.J."/>
            <person name="Barry K."/>
            <person name="Miller A.N."/>
            <person name="Grigoriev I.V."/>
            <person name="Debuchy R."/>
            <person name="Gladieux P."/>
            <person name="Thoren M.H."/>
            <person name="Johannesson H."/>
        </authorList>
    </citation>
    <scope>NUCLEOTIDE SEQUENCE</scope>
    <source>
        <strain evidence="2">CBS 118394</strain>
    </source>
</reference>
<keyword evidence="3" id="KW-1185">Reference proteome</keyword>
<feature type="chain" id="PRO_5042255340" description="Infection structure specific protein" evidence="1">
    <location>
        <begin position="20"/>
        <end position="216"/>
    </location>
</feature>
<sequence>MYTALLTVALAAAGASALAAPAPAPAPMITIAPAVNRIPSFIHNAAQAAAAVEARQIVMTSITLADAKATACARSYTSFIRELPLPTGSLLSWAATAGDEDLVTVTDIKQVDEMCSKTDTLTPPASLASAYKAYESEVSAWATSVQSEAHSLAQSCGSPIGPMFDMLVATDAAACKSAASAYFGAPTGSGNAGPRETGCMVAAAAVAGVVGVMAAM</sequence>
<evidence type="ECO:0000313" key="3">
    <source>
        <dbReference type="Proteomes" id="UP001283341"/>
    </source>
</evidence>
<comment type="caution">
    <text evidence="2">The sequence shown here is derived from an EMBL/GenBank/DDBJ whole genome shotgun (WGS) entry which is preliminary data.</text>
</comment>
<reference evidence="2" key="1">
    <citation type="journal article" date="2023" name="Mol. Phylogenet. Evol.">
        <title>Genome-scale phylogeny and comparative genomics of the fungal order Sordariales.</title>
        <authorList>
            <person name="Hensen N."/>
            <person name="Bonometti L."/>
            <person name="Westerberg I."/>
            <person name="Brannstrom I.O."/>
            <person name="Guillou S."/>
            <person name="Cros-Aarteil S."/>
            <person name="Calhoun S."/>
            <person name="Haridas S."/>
            <person name="Kuo A."/>
            <person name="Mondo S."/>
            <person name="Pangilinan J."/>
            <person name="Riley R."/>
            <person name="LaButti K."/>
            <person name="Andreopoulos B."/>
            <person name="Lipzen A."/>
            <person name="Chen C."/>
            <person name="Yan M."/>
            <person name="Daum C."/>
            <person name="Ng V."/>
            <person name="Clum A."/>
            <person name="Steindorff A."/>
            <person name="Ohm R.A."/>
            <person name="Martin F."/>
            <person name="Silar P."/>
            <person name="Natvig D.O."/>
            <person name="Lalanne C."/>
            <person name="Gautier V."/>
            <person name="Ament-Velasquez S.L."/>
            <person name="Kruys A."/>
            <person name="Hutchinson M.I."/>
            <person name="Powell A.J."/>
            <person name="Barry K."/>
            <person name="Miller A.N."/>
            <person name="Grigoriev I.V."/>
            <person name="Debuchy R."/>
            <person name="Gladieux P."/>
            <person name="Hiltunen Thoren M."/>
            <person name="Johannesson H."/>
        </authorList>
    </citation>
    <scope>NUCLEOTIDE SEQUENCE</scope>
    <source>
        <strain evidence="2">CBS 118394</strain>
    </source>
</reference>
<evidence type="ECO:0000256" key="1">
    <source>
        <dbReference type="SAM" id="SignalP"/>
    </source>
</evidence>
<accession>A0AAE0IAY0</accession>
<evidence type="ECO:0000313" key="2">
    <source>
        <dbReference type="EMBL" id="KAK3321774.1"/>
    </source>
</evidence>
<feature type="signal peptide" evidence="1">
    <location>
        <begin position="1"/>
        <end position="19"/>
    </location>
</feature>
<keyword evidence="1" id="KW-0732">Signal</keyword>
<dbReference type="Proteomes" id="UP001283341">
    <property type="component" value="Unassembled WGS sequence"/>
</dbReference>
<evidence type="ECO:0008006" key="4">
    <source>
        <dbReference type="Google" id="ProtNLM"/>
    </source>
</evidence>
<protein>
    <recommendedName>
        <fullName evidence="4">Infection structure specific protein</fullName>
    </recommendedName>
</protein>
<organism evidence="2 3">
    <name type="scientific">Apodospora peruviana</name>
    <dbReference type="NCBI Taxonomy" id="516989"/>
    <lineage>
        <taxon>Eukaryota</taxon>
        <taxon>Fungi</taxon>
        <taxon>Dikarya</taxon>
        <taxon>Ascomycota</taxon>
        <taxon>Pezizomycotina</taxon>
        <taxon>Sordariomycetes</taxon>
        <taxon>Sordariomycetidae</taxon>
        <taxon>Sordariales</taxon>
        <taxon>Lasiosphaeriaceae</taxon>
        <taxon>Apodospora</taxon>
    </lineage>
</organism>
<name>A0AAE0IAY0_9PEZI</name>
<dbReference type="EMBL" id="JAUEDM010000003">
    <property type="protein sequence ID" value="KAK3321774.1"/>
    <property type="molecule type" value="Genomic_DNA"/>
</dbReference>
<dbReference type="AlphaFoldDB" id="A0AAE0IAY0"/>
<gene>
    <name evidence="2" type="ORF">B0H66DRAFT_552648</name>
</gene>
<proteinExistence type="predicted"/>